<dbReference type="InterPro" id="IPR006076">
    <property type="entry name" value="FAD-dep_OxRdtase"/>
</dbReference>
<gene>
    <name evidence="11" type="primary">mnmC</name>
    <name evidence="11" type="ORF">ORY91_000544</name>
    <name evidence="12" type="ORF">V9W64_02090</name>
</gene>
<dbReference type="PANTHER" id="PTHR13847">
    <property type="entry name" value="SARCOSINE DEHYDROGENASE-RELATED"/>
    <property type="match status" value="1"/>
</dbReference>
<evidence type="ECO:0000256" key="1">
    <source>
        <dbReference type="ARBA" id="ARBA00022490"/>
    </source>
</evidence>
<dbReference type="EMBL" id="CP146598">
    <property type="protein sequence ID" value="WWY03556.1"/>
    <property type="molecule type" value="Genomic_DNA"/>
</dbReference>
<keyword evidence="4 11" id="KW-0808">Transferase</keyword>
<evidence type="ECO:0000256" key="3">
    <source>
        <dbReference type="ARBA" id="ARBA00022630"/>
    </source>
</evidence>
<dbReference type="Pfam" id="PF01266">
    <property type="entry name" value="DAO"/>
    <property type="match status" value="1"/>
</dbReference>
<evidence type="ECO:0000256" key="4">
    <source>
        <dbReference type="ARBA" id="ARBA00022679"/>
    </source>
</evidence>
<proteinExistence type="predicted"/>
<dbReference type="EMBL" id="JAPQFL010000001">
    <property type="protein sequence ID" value="MDD9327163.1"/>
    <property type="molecule type" value="Genomic_DNA"/>
</dbReference>
<name>A0A9X4IDI3_9NEIS</name>
<reference evidence="12" key="2">
    <citation type="submission" date="2024-02" db="EMBL/GenBank/DDBJ databases">
        <title>Neisseria leonii sp. nov.</title>
        <authorList>
            <person name="Boutroux M."/>
            <person name="Favre-Rochex S."/>
            <person name="Gorgette O."/>
            <person name="Touak G."/>
            <person name="Muhle E."/>
            <person name="Chesneau O."/>
            <person name="Clermont D."/>
            <person name="Rahi P."/>
        </authorList>
    </citation>
    <scope>NUCLEOTIDE SEQUENCE</scope>
    <source>
        <strain evidence="12">51.81</strain>
    </source>
</reference>
<keyword evidence="7" id="KW-0274">FAD</keyword>
<dbReference type="NCBIfam" id="TIGR03197">
    <property type="entry name" value="MnmC_Cterm"/>
    <property type="match status" value="1"/>
</dbReference>
<dbReference type="GO" id="GO:0004808">
    <property type="term" value="F:tRNA (5-methylaminomethyl-2-thiouridylate)(34)-methyltransferase activity"/>
    <property type="evidence" value="ECO:0007669"/>
    <property type="project" value="UniProtKB-EC"/>
</dbReference>
<dbReference type="Gene3D" id="3.30.9.10">
    <property type="entry name" value="D-Amino Acid Oxidase, subunit A, domain 2"/>
    <property type="match status" value="1"/>
</dbReference>
<evidence type="ECO:0000313" key="11">
    <source>
        <dbReference type="EMBL" id="MDD9327163.1"/>
    </source>
</evidence>
<protein>
    <submittedName>
        <fullName evidence="11">FAD-dependent 5-carboxymethylaminomethyl-2-thiouridine(34) oxidoreductase MnmC</fullName>
        <ecNumber evidence="11">2.1.1.61</ecNumber>
    </submittedName>
</protein>
<dbReference type="RefSeq" id="WP_274584435.1">
    <property type="nucleotide sequence ID" value="NZ_CP145811.1"/>
</dbReference>
<dbReference type="GO" id="GO:0032259">
    <property type="term" value="P:methylation"/>
    <property type="evidence" value="ECO:0007669"/>
    <property type="project" value="UniProtKB-KW"/>
</dbReference>
<sequence>MAATAQTVSPNAVWPFLPPAAELLRAANRFRRLIACLPQHAVPQPDTAGLPAAAAARWHQAFSSVSLEAASLFRHLIDGCELWLFPPQAAAHLNDYFSDGLCWQDTPIPQQPAAAVKPWFRPPPPITPHRIAVIGAGIAGAACARVLAEHGIGVTVWEAGKAAHAASGNRQGLLYAKISPHPTEQTELLLGAYGHTRRALTRLLPDDDTWQPCGVLHLNHNAAETRRNAALGRQTHHRHLYYPVDGAAACRLAGIDGLSDGLFWPQGAWLHPPALIRALLDHPLITLSEHTPLQTAGYRNGLWHLSAPQNRLTASHIIFCTGADSPQIPLLQHLPWQLIRGQTNLAPADARSSALKTALSGASYISPAWQGVHCFGATFHPHNNDRRLHPADTAANLHDLSALYPDLAGRLKINDLARGHAAVRCDSPDHLPTVGPVGNAAAMRHTYARLADDKNLPLQTECPYLPGIWVSSGHGSRGLTTALWCAEALAADLLGLPNPLSPRLRAALHPNRHPVRAIVRR</sequence>
<dbReference type="Gene3D" id="3.50.50.60">
    <property type="entry name" value="FAD/NAD(P)-binding domain"/>
    <property type="match status" value="1"/>
</dbReference>
<organism evidence="11">
    <name type="scientific">Neisseria leonii</name>
    <dbReference type="NCBI Taxonomy" id="2995413"/>
    <lineage>
        <taxon>Bacteria</taxon>
        <taxon>Pseudomonadati</taxon>
        <taxon>Pseudomonadota</taxon>
        <taxon>Betaproteobacteria</taxon>
        <taxon>Neisseriales</taxon>
        <taxon>Neisseriaceae</taxon>
        <taxon>Neisseria</taxon>
    </lineage>
</organism>
<evidence type="ECO:0000256" key="5">
    <source>
        <dbReference type="ARBA" id="ARBA00022691"/>
    </source>
</evidence>
<keyword evidence="1" id="KW-0963">Cytoplasm</keyword>
<evidence type="ECO:0000256" key="6">
    <source>
        <dbReference type="ARBA" id="ARBA00022694"/>
    </source>
</evidence>
<dbReference type="SUPFAM" id="SSF51905">
    <property type="entry name" value="FAD/NAD(P)-binding domain"/>
    <property type="match status" value="1"/>
</dbReference>
<keyword evidence="6" id="KW-0819">tRNA processing</keyword>
<dbReference type="Proteomes" id="UP001149607">
    <property type="component" value="Chromosome"/>
</dbReference>
<keyword evidence="3" id="KW-0285">Flavoprotein</keyword>
<evidence type="ECO:0000256" key="8">
    <source>
        <dbReference type="ARBA" id="ARBA00023002"/>
    </source>
</evidence>
<evidence type="ECO:0000313" key="12">
    <source>
        <dbReference type="EMBL" id="WWY03556.1"/>
    </source>
</evidence>
<dbReference type="GO" id="GO:0016645">
    <property type="term" value="F:oxidoreductase activity, acting on the CH-NH group of donors"/>
    <property type="evidence" value="ECO:0007669"/>
    <property type="project" value="InterPro"/>
</dbReference>
<evidence type="ECO:0000313" key="13">
    <source>
        <dbReference type="Proteomes" id="UP001149607"/>
    </source>
</evidence>
<accession>A0A9X4IDI3</accession>
<feature type="domain" description="FAD dependent oxidoreductase" evidence="10">
    <location>
        <begin position="130"/>
        <end position="491"/>
    </location>
</feature>
<keyword evidence="8" id="KW-0560">Oxidoreductase</keyword>
<evidence type="ECO:0000256" key="2">
    <source>
        <dbReference type="ARBA" id="ARBA00022603"/>
    </source>
</evidence>
<evidence type="ECO:0000256" key="7">
    <source>
        <dbReference type="ARBA" id="ARBA00022827"/>
    </source>
</evidence>
<evidence type="ECO:0000256" key="9">
    <source>
        <dbReference type="ARBA" id="ARBA00023268"/>
    </source>
</evidence>
<evidence type="ECO:0000259" key="10">
    <source>
        <dbReference type="Pfam" id="PF01266"/>
    </source>
</evidence>
<keyword evidence="13" id="KW-1185">Reference proteome</keyword>
<dbReference type="InterPro" id="IPR017610">
    <property type="entry name" value="tRNA_S-uridine_synth_MnmC_C"/>
</dbReference>
<dbReference type="AlphaFoldDB" id="A0A9X4IDI3"/>
<dbReference type="GO" id="GO:0005737">
    <property type="term" value="C:cytoplasm"/>
    <property type="evidence" value="ECO:0007669"/>
    <property type="project" value="TreeGrafter"/>
</dbReference>
<dbReference type="GO" id="GO:0008033">
    <property type="term" value="P:tRNA processing"/>
    <property type="evidence" value="ECO:0007669"/>
    <property type="project" value="UniProtKB-KW"/>
</dbReference>
<dbReference type="PANTHER" id="PTHR13847:SF283">
    <property type="entry name" value="TRNA 5-METHYLAMINOMETHYL-2-THIOURIDINE BIOSYNTHESIS BIFUNCTIONAL PROTEIN MNMC"/>
    <property type="match status" value="1"/>
</dbReference>
<reference evidence="11" key="1">
    <citation type="submission" date="2022-10" db="EMBL/GenBank/DDBJ databases">
        <authorList>
            <person name="Boutroux M."/>
        </authorList>
    </citation>
    <scope>NUCLEOTIDE SEQUENCE</scope>
    <source>
        <strain evidence="11">51.81</strain>
    </source>
</reference>
<dbReference type="InterPro" id="IPR036188">
    <property type="entry name" value="FAD/NAD-bd_sf"/>
</dbReference>
<keyword evidence="5" id="KW-0949">S-adenosyl-L-methionine</keyword>
<keyword evidence="2 11" id="KW-0489">Methyltransferase</keyword>
<keyword evidence="9" id="KW-0511">Multifunctional enzyme</keyword>
<dbReference type="EC" id="2.1.1.61" evidence="11"/>